<evidence type="ECO:0000256" key="1">
    <source>
        <dbReference type="ARBA" id="ARBA00004418"/>
    </source>
</evidence>
<dbReference type="AlphaFoldDB" id="A0A9J6ZKV4"/>
<organism evidence="7 8">
    <name type="scientific">Candidatus Pristimantibacillus lignocellulolyticus</name>
    <dbReference type="NCBI Taxonomy" id="2994561"/>
    <lineage>
        <taxon>Bacteria</taxon>
        <taxon>Bacillati</taxon>
        <taxon>Bacillota</taxon>
        <taxon>Bacilli</taxon>
        <taxon>Bacillales</taxon>
        <taxon>Paenibacillaceae</taxon>
        <taxon>Candidatus Pristimantibacillus</taxon>
    </lineage>
</organism>
<reference evidence="7" key="1">
    <citation type="submission" date="2022-05" db="EMBL/GenBank/DDBJ databases">
        <title>Novel bacterial taxa in a minimal lignocellulolytic consortium and its capacity to transform plastics disclosed by genome-resolved metagenomics.</title>
        <authorList>
            <person name="Rodriguez C.A.D."/>
            <person name="Diaz-Garcia L."/>
            <person name="Herrera K."/>
            <person name="Tarazona N.A."/>
            <person name="Sproer C."/>
            <person name="Overmann J."/>
            <person name="Jimenez D.J."/>
        </authorList>
    </citation>
    <scope>NUCLEOTIDE SEQUENCE</scope>
    <source>
        <strain evidence="7">MAG5</strain>
    </source>
</reference>
<dbReference type="InterPro" id="IPR001638">
    <property type="entry name" value="Solute-binding_3/MltF_N"/>
</dbReference>
<feature type="domain" description="Solute-binding protein family 3/N-terminal" evidence="6">
    <location>
        <begin position="42"/>
        <end position="265"/>
    </location>
</feature>
<dbReference type="SUPFAM" id="SSF53850">
    <property type="entry name" value="Periplasmic binding protein-like II"/>
    <property type="match status" value="1"/>
</dbReference>
<dbReference type="GO" id="GO:0042597">
    <property type="term" value="C:periplasmic space"/>
    <property type="evidence" value="ECO:0007669"/>
    <property type="project" value="UniProtKB-SubCell"/>
</dbReference>
<evidence type="ECO:0000256" key="2">
    <source>
        <dbReference type="ARBA" id="ARBA00010742"/>
    </source>
</evidence>
<comment type="subcellular location">
    <subcellularLocation>
        <location evidence="1">Periplasm</location>
    </subcellularLocation>
</comment>
<dbReference type="PANTHER" id="PTHR30024:SF47">
    <property type="entry name" value="TAURINE-BINDING PERIPLASMIC PROTEIN"/>
    <property type="match status" value="1"/>
</dbReference>
<dbReference type="Pfam" id="PF09084">
    <property type="entry name" value="NMT1"/>
    <property type="match status" value="1"/>
</dbReference>
<dbReference type="Gene3D" id="3.40.190.10">
    <property type="entry name" value="Periplasmic binding protein-like II"/>
    <property type="match status" value="2"/>
</dbReference>
<evidence type="ECO:0000256" key="5">
    <source>
        <dbReference type="SAM" id="SignalP"/>
    </source>
</evidence>
<evidence type="ECO:0000259" key="6">
    <source>
        <dbReference type="SMART" id="SM00062"/>
    </source>
</evidence>
<name>A0A9J6ZKV4_9BACL</name>
<keyword evidence="4 5" id="KW-0732">Signal</keyword>
<evidence type="ECO:0000313" key="7">
    <source>
        <dbReference type="EMBL" id="URN96692.1"/>
    </source>
</evidence>
<gene>
    <name evidence="7" type="ORF">NAG76_10895</name>
</gene>
<dbReference type="EMBL" id="CP097899">
    <property type="protein sequence ID" value="URN96692.1"/>
    <property type="molecule type" value="Genomic_DNA"/>
</dbReference>
<accession>A0A9J6ZKV4</accession>
<dbReference type="SMART" id="SM00062">
    <property type="entry name" value="PBPb"/>
    <property type="match status" value="1"/>
</dbReference>
<evidence type="ECO:0000256" key="3">
    <source>
        <dbReference type="ARBA" id="ARBA00022448"/>
    </source>
</evidence>
<proteinExistence type="inferred from homology"/>
<dbReference type="PROSITE" id="PS51257">
    <property type="entry name" value="PROKAR_LIPOPROTEIN"/>
    <property type="match status" value="1"/>
</dbReference>
<evidence type="ECO:0000256" key="4">
    <source>
        <dbReference type="ARBA" id="ARBA00022729"/>
    </source>
</evidence>
<dbReference type="InterPro" id="IPR015168">
    <property type="entry name" value="SsuA/THI5"/>
</dbReference>
<protein>
    <submittedName>
        <fullName evidence="7">Aliphatic sulfonate ABC transporter substrate-binding protein</fullName>
    </submittedName>
</protein>
<sequence>MKKWVTMMLAVILVFTVAACGKANDGSSKPEDGTSSTVKMDKLRIAYHPNMGGSSAIITGIKKDFFKEQNLEIELVKFTSGPTEVAAMVSGDIDLGYVGHGAHFLAVEGKVKIISLDVLSKAEELMVRTGSDIKSVKDLKGKTVATQLGTSGDIVLDLALKKENMTRDDVKLINMDMAGAVSAFIANKVDAVIVWAPYSTEIKKAVGKDDITVLANSASFSDEFVFPASWVVTPEYLSENEDKVVRFLKALHKAMDYRLDNLDEVVSFVAELNDTPKESVEQEVETGVWLQGKEVQKLFEDGTAKKWYEQQQKLFIDSGKLEKGAPVEDYVTFDLMKKVIE</sequence>
<feature type="signal peptide" evidence="5">
    <location>
        <begin position="1"/>
        <end position="23"/>
    </location>
</feature>
<dbReference type="PANTHER" id="PTHR30024">
    <property type="entry name" value="ALIPHATIC SULFONATES-BINDING PROTEIN-RELATED"/>
    <property type="match status" value="1"/>
</dbReference>
<dbReference type="NCBIfam" id="TIGR01728">
    <property type="entry name" value="SsuA_fam"/>
    <property type="match status" value="1"/>
</dbReference>
<dbReference type="KEGG" id="plig:NAG76_10895"/>
<feature type="chain" id="PRO_5039900829" evidence="5">
    <location>
        <begin position="24"/>
        <end position="341"/>
    </location>
</feature>
<evidence type="ECO:0000313" key="8">
    <source>
        <dbReference type="Proteomes" id="UP001056756"/>
    </source>
</evidence>
<dbReference type="GO" id="GO:0016020">
    <property type="term" value="C:membrane"/>
    <property type="evidence" value="ECO:0007669"/>
    <property type="project" value="InterPro"/>
</dbReference>
<dbReference type="InterPro" id="IPR010067">
    <property type="entry name" value="ABC_SsuA_sub-bd"/>
</dbReference>
<dbReference type="Proteomes" id="UP001056756">
    <property type="component" value="Chromosome"/>
</dbReference>
<keyword evidence="3" id="KW-0813">Transport</keyword>
<comment type="similarity">
    <text evidence="2">Belongs to the bacterial solute-binding protein SsuA/TauA family.</text>
</comment>
<dbReference type="GO" id="GO:0042626">
    <property type="term" value="F:ATPase-coupled transmembrane transporter activity"/>
    <property type="evidence" value="ECO:0007669"/>
    <property type="project" value="InterPro"/>
</dbReference>